<protein>
    <submittedName>
        <fullName evidence="1">Uncharacterized protein</fullName>
    </submittedName>
</protein>
<dbReference type="Proteomes" id="UP000576821">
    <property type="component" value="Unassembled WGS sequence"/>
</dbReference>
<gene>
    <name evidence="1" type="ORF">FHS54_000011</name>
</gene>
<reference evidence="1 2" key="1">
    <citation type="submission" date="2020-03" db="EMBL/GenBank/DDBJ databases">
        <title>Genomic Encyclopedia of Type Strains, Phase IV (KMG-IV): sequencing the most valuable type-strain genomes for metagenomic binning, comparative biology and taxonomic classification.</title>
        <authorList>
            <person name="Goeker M."/>
        </authorList>
    </citation>
    <scope>NUCLEOTIDE SEQUENCE [LARGE SCALE GENOMIC DNA]</scope>
    <source>
        <strain evidence="1 2">DSM 21299</strain>
    </source>
</reference>
<keyword evidence="2" id="KW-1185">Reference proteome</keyword>
<sequence>MTDDDMDRLDDARTWLGPTLLGAFYLVEEMARLPDCAIFPAGQW</sequence>
<dbReference type="EMBL" id="JAASQR010000001">
    <property type="protein sequence ID" value="NIJ15062.1"/>
    <property type="molecule type" value="Genomic_DNA"/>
</dbReference>
<comment type="caution">
    <text evidence="1">The sequence shown here is derived from an EMBL/GenBank/DDBJ whole genome shotgun (WGS) entry which is preliminary data.</text>
</comment>
<evidence type="ECO:0000313" key="2">
    <source>
        <dbReference type="Proteomes" id="UP000576821"/>
    </source>
</evidence>
<proteinExistence type="predicted"/>
<evidence type="ECO:0000313" key="1">
    <source>
        <dbReference type="EMBL" id="NIJ15062.1"/>
    </source>
</evidence>
<organism evidence="1 2">
    <name type="scientific">Sphingobium vermicomposti</name>
    <dbReference type="NCBI Taxonomy" id="529005"/>
    <lineage>
        <taxon>Bacteria</taxon>
        <taxon>Pseudomonadati</taxon>
        <taxon>Pseudomonadota</taxon>
        <taxon>Alphaproteobacteria</taxon>
        <taxon>Sphingomonadales</taxon>
        <taxon>Sphingomonadaceae</taxon>
        <taxon>Sphingobium</taxon>
    </lineage>
</organism>
<accession>A0A846LZF0</accession>
<name>A0A846LZF0_9SPHN</name>
<dbReference type="AlphaFoldDB" id="A0A846LZF0"/>
<dbReference type="RefSeq" id="WP_279589077.1">
    <property type="nucleotide sequence ID" value="NZ_JAASQR010000001.1"/>
</dbReference>